<dbReference type="Gene3D" id="1.10.1220.10">
    <property type="entry name" value="Met repressor-like"/>
    <property type="match status" value="1"/>
</dbReference>
<evidence type="ECO:0000313" key="2">
    <source>
        <dbReference type="Proteomes" id="UP000003120"/>
    </source>
</evidence>
<name>A0AAN3VXB6_9FUSO</name>
<dbReference type="Proteomes" id="UP000003120">
    <property type="component" value="Unassembled WGS sequence"/>
</dbReference>
<accession>A0AAN3VXB6</accession>
<dbReference type="GO" id="GO:0006355">
    <property type="term" value="P:regulation of DNA-templated transcription"/>
    <property type="evidence" value="ECO:0007669"/>
    <property type="project" value="InterPro"/>
</dbReference>
<dbReference type="InterPro" id="IPR013321">
    <property type="entry name" value="Arc_rbn_hlx_hlx"/>
</dbReference>
<proteinExistence type="predicted"/>
<organism evidence="1 2">
    <name type="scientific">Fusobacterium necrophorum subsp. funduliforme Fnf 1007</name>
    <dbReference type="NCBI Taxonomy" id="1161424"/>
    <lineage>
        <taxon>Bacteria</taxon>
        <taxon>Fusobacteriati</taxon>
        <taxon>Fusobacteriota</taxon>
        <taxon>Fusobacteriia</taxon>
        <taxon>Fusobacteriales</taxon>
        <taxon>Fusobacteriaceae</taxon>
        <taxon>Fusobacterium</taxon>
    </lineage>
</organism>
<gene>
    <name evidence="1" type="ORF">HMPREF1127_1065</name>
</gene>
<dbReference type="EMBL" id="ALKK01000011">
    <property type="protein sequence ID" value="EJU18777.1"/>
    <property type="molecule type" value="Genomic_DNA"/>
</dbReference>
<evidence type="ECO:0000313" key="1">
    <source>
        <dbReference type="EMBL" id="EJU18777.1"/>
    </source>
</evidence>
<protein>
    <submittedName>
        <fullName evidence="1">Uncharacterized protein</fullName>
    </submittedName>
</protein>
<dbReference type="RefSeq" id="WP_005960389.1">
    <property type="nucleotide sequence ID" value="NZ_ALKK01000011.1"/>
</dbReference>
<reference evidence="1 2" key="1">
    <citation type="submission" date="2012-07" db="EMBL/GenBank/DDBJ databases">
        <authorList>
            <person name="Durkin A.S."/>
            <person name="McCorrison J."/>
            <person name="Torralba M."/>
            <person name="Gillis M."/>
            <person name="Methe B."/>
            <person name="Sutton G."/>
            <person name="Nelson K.E."/>
        </authorList>
    </citation>
    <scope>NUCLEOTIDE SEQUENCE [LARGE SCALE GENOMIC DNA]</scope>
    <source>
        <strain evidence="1 2">Fnf 1007</strain>
    </source>
</reference>
<dbReference type="AlphaFoldDB" id="A0AAN3VXB6"/>
<sequence>MEEKTINFKIDSELYKEIKIKIAKEGKTIKQYLTDLIKKDMKK</sequence>
<dbReference type="GeneID" id="82876040"/>
<comment type="caution">
    <text evidence="1">The sequence shown here is derived from an EMBL/GenBank/DDBJ whole genome shotgun (WGS) entry which is preliminary data.</text>
</comment>